<accession>A0ABQ8GGF1</accession>
<gene>
    <name evidence="1" type="ORF">B0J12DRAFT_422458</name>
</gene>
<dbReference type="Proteomes" id="UP000774617">
    <property type="component" value="Unassembled WGS sequence"/>
</dbReference>
<comment type="caution">
    <text evidence="1">The sequence shown here is derived from an EMBL/GenBank/DDBJ whole genome shotgun (WGS) entry which is preliminary data.</text>
</comment>
<evidence type="ECO:0000313" key="2">
    <source>
        <dbReference type="Proteomes" id="UP000774617"/>
    </source>
</evidence>
<evidence type="ECO:0000313" key="1">
    <source>
        <dbReference type="EMBL" id="KAH7055537.1"/>
    </source>
</evidence>
<sequence>MAFSCRRRCSRLCIRLPLRYHVRGHLTCIRRCNFPPDAFSGKLFLSPHLRSQVQFYHLRLHRPHPTPRCLEILPLAHDPAARLSEKASLVMCWHVSLFVSPDESISHMFISSLLTCSLRRRLGCSLHTTTTAKTATRTQLSDATARLVLVRYRPTYDRNHAPSAAPVCSRPPLSLPTLMYLAEDDD</sequence>
<keyword evidence="2" id="KW-1185">Reference proteome</keyword>
<proteinExistence type="predicted"/>
<organism evidence="1 2">
    <name type="scientific">Macrophomina phaseolina</name>
    <dbReference type="NCBI Taxonomy" id="35725"/>
    <lineage>
        <taxon>Eukaryota</taxon>
        <taxon>Fungi</taxon>
        <taxon>Dikarya</taxon>
        <taxon>Ascomycota</taxon>
        <taxon>Pezizomycotina</taxon>
        <taxon>Dothideomycetes</taxon>
        <taxon>Dothideomycetes incertae sedis</taxon>
        <taxon>Botryosphaeriales</taxon>
        <taxon>Botryosphaeriaceae</taxon>
        <taxon>Macrophomina</taxon>
    </lineage>
</organism>
<reference evidence="1 2" key="1">
    <citation type="journal article" date="2021" name="Nat. Commun.">
        <title>Genetic determinants of endophytism in the Arabidopsis root mycobiome.</title>
        <authorList>
            <person name="Mesny F."/>
            <person name="Miyauchi S."/>
            <person name="Thiergart T."/>
            <person name="Pickel B."/>
            <person name="Atanasova L."/>
            <person name="Karlsson M."/>
            <person name="Huettel B."/>
            <person name="Barry K.W."/>
            <person name="Haridas S."/>
            <person name="Chen C."/>
            <person name="Bauer D."/>
            <person name="Andreopoulos W."/>
            <person name="Pangilinan J."/>
            <person name="LaButti K."/>
            <person name="Riley R."/>
            <person name="Lipzen A."/>
            <person name="Clum A."/>
            <person name="Drula E."/>
            <person name="Henrissat B."/>
            <person name="Kohler A."/>
            <person name="Grigoriev I.V."/>
            <person name="Martin F.M."/>
            <person name="Hacquard S."/>
        </authorList>
    </citation>
    <scope>NUCLEOTIDE SEQUENCE [LARGE SCALE GENOMIC DNA]</scope>
    <source>
        <strain evidence="1 2">MPI-SDFR-AT-0080</strain>
    </source>
</reference>
<protein>
    <submittedName>
        <fullName evidence="1">Uncharacterized protein</fullName>
    </submittedName>
</protein>
<name>A0ABQ8GGF1_9PEZI</name>
<dbReference type="EMBL" id="JAGTJR010000008">
    <property type="protein sequence ID" value="KAH7055537.1"/>
    <property type="molecule type" value="Genomic_DNA"/>
</dbReference>